<protein>
    <submittedName>
        <fullName evidence="2">Uncharacterized protein</fullName>
    </submittedName>
</protein>
<feature type="compositionally biased region" description="Polar residues" evidence="1">
    <location>
        <begin position="106"/>
        <end position="119"/>
    </location>
</feature>
<organism evidence="2 3">
    <name type="scientific">Glonium stellatum</name>
    <dbReference type="NCBI Taxonomy" id="574774"/>
    <lineage>
        <taxon>Eukaryota</taxon>
        <taxon>Fungi</taxon>
        <taxon>Dikarya</taxon>
        <taxon>Ascomycota</taxon>
        <taxon>Pezizomycotina</taxon>
        <taxon>Dothideomycetes</taxon>
        <taxon>Pleosporomycetidae</taxon>
        <taxon>Gloniales</taxon>
        <taxon>Gloniaceae</taxon>
        <taxon>Glonium</taxon>
    </lineage>
</organism>
<proteinExistence type="predicted"/>
<dbReference type="AlphaFoldDB" id="A0A8E2F4U2"/>
<feature type="region of interest" description="Disordered" evidence="1">
    <location>
        <begin position="65"/>
        <end position="119"/>
    </location>
</feature>
<dbReference type="EMBL" id="KV749263">
    <property type="protein sequence ID" value="OCL10328.1"/>
    <property type="molecule type" value="Genomic_DNA"/>
</dbReference>
<evidence type="ECO:0000256" key="1">
    <source>
        <dbReference type="SAM" id="MobiDB-lite"/>
    </source>
</evidence>
<gene>
    <name evidence="2" type="ORF">AOQ84DRAFT_427466</name>
</gene>
<reference evidence="2 3" key="1">
    <citation type="journal article" date="2016" name="Nat. Commun.">
        <title>Ectomycorrhizal ecology is imprinted in the genome of the dominant symbiotic fungus Cenococcum geophilum.</title>
        <authorList>
            <consortium name="DOE Joint Genome Institute"/>
            <person name="Peter M."/>
            <person name="Kohler A."/>
            <person name="Ohm R.A."/>
            <person name="Kuo A."/>
            <person name="Krutzmann J."/>
            <person name="Morin E."/>
            <person name="Arend M."/>
            <person name="Barry K.W."/>
            <person name="Binder M."/>
            <person name="Choi C."/>
            <person name="Clum A."/>
            <person name="Copeland A."/>
            <person name="Grisel N."/>
            <person name="Haridas S."/>
            <person name="Kipfer T."/>
            <person name="LaButti K."/>
            <person name="Lindquist E."/>
            <person name="Lipzen A."/>
            <person name="Maire R."/>
            <person name="Meier B."/>
            <person name="Mihaltcheva S."/>
            <person name="Molinier V."/>
            <person name="Murat C."/>
            <person name="Poggeler S."/>
            <person name="Quandt C.A."/>
            <person name="Sperisen C."/>
            <person name="Tritt A."/>
            <person name="Tisserant E."/>
            <person name="Crous P.W."/>
            <person name="Henrissat B."/>
            <person name="Nehls U."/>
            <person name="Egli S."/>
            <person name="Spatafora J.W."/>
            <person name="Grigoriev I.V."/>
            <person name="Martin F.M."/>
        </authorList>
    </citation>
    <scope>NUCLEOTIDE SEQUENCE [LARGE SCALE GENOMIC DNA]</scope>
    <source>
        <strain evidence="2 3">CBS 207.34</strain>
    </source>
</reference>
<name>A0A8E2F4U2_9PEZI</name>
<keyword evidence="3" id="KW-1185">Reference proteome</keyword>
<evidence type="ECO:0000313" key="3">
    <source>
        <dbReference type="Proteomes" id="UP000250140"/>
    </source>
</evidence>
<sequence>MKNSGYFIPIRLNILEVLKQAWYRIIVKTNITRKNSHRIHTSQHKHIYILEIIGKPKNAVARIECPTPTPQSPGRRKRKKEIKSLWLNHTNNSFESKEERKKRGNQPLQPAQPNPSLYQPIQLTNPPIPIPQRINLALQPLHIAQDIRRRSLQRRRLPCLDLLRTPFPLLPHPSRLRTRTRTRSHPLLPHPLTTLRSNVLIPQRTLARAAGPPRAAIDAAPLRLRARAAA</sequence>
<accession>A0A8E2F4U2</accession>
<dbReference type="Proteomes" id="UP000250140">
    <property type="component" value="Unassembled WGS sequence"/>
</dbReference>
<evidence type="ECO:0000313" key="2">
    <source>
        <dbReference type="EMBL" id="OCL10328.1"/>
    </source>
</evidence>